<evidence type="ECO:0000256" key="8">
    <source>
        <dbReference type="SAM" id="Phobius"/>
    </source>
</evidence>
<comment type="subcellular location">
    <subcellularLocation>
        <location evidence="1">Cell membrane</location>
        <topology evidence="1">Multi-pass membrane protein</topology>
    </subcellularLocation>
</comment>
<evidence type="ECO:0000256" key="3">
    <source>
        <dbReference type="ARBA" id="ARBA00022448"/>
    </source>
</evidence>
<gene>
    <name evidence="9" type="ORF">NE857_18105</name>
</gene>
<proteinExistence type="inferred from homology"/>
<evidence type="ECO:0000313" key="10">
    <source>
        <dbReference type="Proteomes" id="UP001055940"/>
    </source>
</evidence>
<feature type="transmembrane region" description="Helical" evidence="8">
    <location>
        <begin position="75"/>
        <end position="93"/>
    </location>
</feature>
<keyword evidence="6 8" id="KW-1133">Transmembrane helix</keyword>
<dbReference type="Pfam" id="PF01032">
    <property type="entry name" value="FecCD"/>
    <property type="match status" value="1"/>
</dbReference>
<keyword evidence="10" id="KW-1185">Reference proteome</keyword>
<comment type="similarity">
    <text evidence="2">Belongs to the binding-protein-dependent transport system permease family. FecCD subfamily.</text>
</comment>
<dbReference type="CDD" id="cd06550">
    <property type="entry name" value="TM_ABC_iron-siderophores_like"/>
    <property type="match status" value="1"/>
</dbReference>
<evidence type="ECO:0000313" key="9">
    <source>
        <dbReference type="EMBL" id="USY17266.1"/>
    </source>
</evidence>
<accession>A0ABY5CZF2</accession>
<reference evidence="9" key="1">
    <citation type="submission" date="2022-06" db="EMBL/GenBank/DDBJ databases">
        <authorList>
            <person name="Ping M."/>
        </authorList>
    </citation>
    <scope>NUCLEOTIDE SEQUENCE</scope>
    <source>
        <strain evidence="9">JCM11759T</strain>
    </source>
</reference>
<feature type="transmembrane region" description="Helical" evidence="8">
    <location>
        <begin position="21"/>
        <end position="41"/>
    </location>
</feature>
<dbReference type="PANTHER" id="PTHR30472">
    <property type="entry name" value="FERRIC ENTEROBACTIN TRANSPORT SYSTEM PERMEASE PROTEIN"/>
    <property type="match status" value="1"/>
</dbReference>
<feature type="transmembrane region" description="Helical" evidence="8">
    <location>
        <begin position="157"/>
        <end position="179"/>
    </location>
</feature>
<evidence type="ECO:0000256" key="2">
    <source>
        <dbReference type="ARBA" id="ARBA00007935"/>
    </source>
</evidence>
<organism evidence="9 10">
    <name type="scientific">Nocardiopsis exhalans</name>
    <dbReference type="NCBI Taxonomy" id="163604"/>
    <lineage>
        <taxon>Bacteria</taxon>
        <taxon>Bacillati</taxon>
        <taxon>Actinomycetota</taxon>
        <taxon>Actinomycetes</taxon>
        <taxon>Streptosporangiales</taxon>
        <taxon>Nocardiopsidaceae</taxon>
        <taxon>Nocardiopsis</taxon>
    </lineage>
</organism>
<dbReference type="Proteomes" id="UP001055940">
    <property type="component" value="Chromosome"/>
</dbReference>
<dbReference type="Gene3D" id="1.10.3470.10">
    <property type="entry name" value="ABC transporter involved in vitamin B12 uptake, BtuC"/>
    <property type="match status" value="1"/>
</dbReference>
<keyword evidence="4" id="KW-1003">Cell membrane</keyword>
<evidence type="ECO:0000256" key="4">
    <source>
        <dbReference type="ARBA" id="ARBA00022475"/>
    </source>
</evidence>
<dbReference type="PANTHER" id="PTHR30472:SF24">
    <property type="entry name" value="FERRIC ENTEROBACTIN TRANSPORT SYSTEM PERMEASE PROTEIN FEPG"/>
    <property type="match status" value="1"/>
</dbReference>
<evidence type="ECO:0000256" key="1">
    <source>
        <dbReference type="ARBA" id="ARBA00004651"/>
    </source>
</evidence>
<dbReference type="EMBL" id="CP099837">
    <property type="protein sequence ID" value="USY17266.1"/>
    <property type="molecule type" value="Genomic_DNA"/>
</dbReference>
<dbReference type="SUPFAM" id="SSF81345">
    <property type="entry name" value="ABC transporter involved in vitamin B12 uptake, BtuC"/>
    <property type="match status" value="1"/>
</dbReference>
<keyword evidence="5 8" id="KW-0812">Transmembrane</keyword>
<feature type="transmembrane region" description="Helical" evidence="8">
    <location>
        <begin position="128"/>
        <end position="150"/>
    </location>
</feature>
<name>A0ABY5CZF2_9ACTN</name>
<feature type="transmembrane region" description="Helical" evidence="8">
    <location>
        <begin position="105"/>
        <end position="122"/>
    </location>
</feature>
<feature type="transmembrane region" description="Helical" evidence="8">
    <location>
        <begin position="248"/>
        <end position="275"/>
    </location>
</feature>
<feature type="transmembrane region" description="Helical" evidence="8">
    <location>
        <begin position="287"/>
        <end position="305"/>
    </location>
</feature>
<protein>
    <submittedName>
        <fullName evidence="9">Iron chelate uptake ABC transporter family permease subunit</fullName>
    </submittedName>
</protein>
<evidence type="ECO:0000256" key="6">
    <source>
        <dbReference type="ARBA" id="ARBA00022989"/>
    </source>
</evidence>
<dbReference type="RefSeq" id="WP_254416844.1">
    <property type="nucleotide sequence ID" value="NZ_BAAAJB010000003.1"/>
</dbReference>
<feature type="transmembrane region" description="Helical" evidence="8">
    <location>
        <begin position="317"/>
        <end position="337"/>
    </location>
</feature>
<evidence type="ECO:0000256" key="7">
    <source>
        <dbReference type="ARBA" id="ARBA00023136"/>
    </source>
</evidence>
<keyword evidence="3" id="KW-0813">Transport</keyword>
<sequence length="343" mass="34796">MNDTIVLRAGRVSLRSSRRALLAYGLLLPVLVGCVLAALSMGSRPLSPAEVFGALAPGAHGPDRLVVVEWRAPRALAAALFGACLGLSGALFQSLTRNPLGSPDVIGLTTGSYTGVVCAIMLGGSGYAAMAGGALAGGLGTALLVYLLALRQGMRGFRLIIVGIAVSAMLTSVNTWFSVKADLDLALRAAVWGAGTLNGVGWAQVGFAAVAASLLALALPVLERRTRQLELGDDTASMLGVPVERTKALLVVVGVGFTSVVTAVTGPIAFVALAAPQIARRLTGRGGVVDLTGAALVGAVLLSLADLVAQHSFAHTSLPVGAVTVCLGGGYLVWLLLRESGRS</sequence>
<evidence type="ECO:0000256" key="5">
    <source>
        <dbReference type="ARBA" id="ARBA00022692"/>
    </source>
</evidence>
<feature type="transmembrane region" description="Helical" evidence="8">
    <location>
        <begin position="199"/>
        <end position="222"/>
    </location>
</feature>
<keyword evidence="7 8" id="KW-0472">Membrane</keyword>
<dbReference type="InterPro" id="IPR037294">
    <property type="entry name" value="ABC_BtuC-like"/>
</dbReference>
<dbReference type="InterPro" id="IPR000522">
    <property type="entry name" value="ABC_transptr_permease_BtuC"/>
</dbReference>